<evidence type="ECO:0000313" key="3">
    <source>
        <dbReference type="EMBL" id="GHP05863.1"/>
    </source>
</evidence>
<name>A0A830HH48_9CHLO</name>
<gene>
    <name evidence="3" type="ORF">PPROV_000461000</name>
</gene>
<feature type="region of interest" description="Disordered" evidence="2">
    <location>
        <begin position="61"/>
        <end position="80"/>
    </location>
</feature>
<keyword evidence="4" id="KW-1185">Reference proteome</keyword>
<comment type="caution">
    <text evidence="3">The sequence shown here is derived from an EMBL/GenBank/DDBJ whole genome shotgun (WGS) entry which is preliminary data.</text>
</comment>
<dbReference type="Proteomes" id="UP000660262">
    <property type="component" value="Unassembled WGS sequence"/>
</dbReference>
<feature type="compositionally biased region" description="Low complexity" evidence="2">
    <location>
        <begin position="717"/>
        <end position="726"/>
    </location>
</feature>
<feature type="compositionally biased region" description="Low complexity" evidence="2">
    <location>
        <begin position="804"/>
        <end position="815"/>
    </location>
</feature>
<reference evidence="3" key="1">
    <citation type="submission" date="2020-10" db="EMBL/GenBank/DDBJ databases">
        <title>Unveiling of a novel bifunctional photoreceptor, Dualchrome1, isolated from a cosmopolitan green alga.</title>
        <authorList>
            <person name="Suzuki S."/>
            <person name="Kawachi M."/>
        </authorList>
    </citation>
    <scope>NUCLEOTIDE SEQUENCE</scope>
    <source>
        <strain evidence="3">NIES 2893</strain>
    </source>
</reference>
<feature type="region of interest" description="Disordered" evidence="2">
    <location>
        <begin position="921"/>
        <end position="944"/>
    </location>
</feature>
<evidence type="ECO:0000256" key="1">
    <source>
        <dbReference type="SAM" id="Coils"/>
    </source>
</evidence>
<sequence>MTGNVGASGPAGASGGGGPLELRSIEPPSVSNHGGGLDMAQDNNHTPLEAHLESRNHANQTNAIPGAHTSGHASNLPHTNGGAMATTYGASGMTNGALATHPHQTALAGGAGNAQAHLPLKCEQALRNNAPATVAACAPKGSTCERMATDAAAIISKANALAQSEHLAPNNAHRRVPATLAETIAIAQARANPPRGAKRVAAAAAAAAAQAAAEASARAATAAPQAHANNGKSVAHAQAIAAQAAAAANAKPIAAGKGGKSVEVVHDKVKTPYWQIMDEYFRDITQEDVRIAFLGKYAPNWSPATDPAFTIPPLGRRYVSSLADAAFNAESYSAPTQPRDTSPPAIAACAPHELAALAVVVAQLDTAAEVQQGSGPPPPEDGNTLAARAISARSAAASTTPRAAVPEQTVLTWLTAAGGGAATTPADAPVVNAVHEWLRSHSDIDVDRMPVPQPDPEALHPYTRRLLRIPLVERTREDVAGSHASAELEDAADGDGAAATTAAAAATKSKADVATRSATRCEVCQTQRRGRCDTELAPPGCLRLQRQGASGAAIPTDDAAAANGVDHSAGAHRLLVECVEQECAEKVPNQAAALTSLRQKLLPHEIEEVGGSSCVAMDATKQVPIHALMADAPEDEVLEELCAVQAELLAVHRRNQVRMLAMLDGATSHASEQFAAAEQRRAEQREVRQFMDEQRELRRLQKRERKRREEAKALAAATAAVEASSRGPSFRATSAAAGASTKVEPAAGAPPADVKEEALPSKLEPGDATTNAEEAPNALKLVGPHAPHPSQDKDAQAGRANLPAGAATPSNAAAGAAGSDSQLMLTNGDVDAAALIASAAAASPGSLSAKELGFLVSCAKDWKRSRDALRSLLHLVQQCEHREATKREVARVEQELDDVVAEHPHLYASLSAGPNLGGDGAGLAGGGGGTGKRKGGKRAGVGADDSDGVVARAVVMTSDAARRTNSQLPPGFRYVPMP</sequence>
<accession>A0A830HH48</accession>
<evidence type="ECO:0000256" key="2">
    <source>
        <dbReference type="SAM" id="MobiDB-lite"/>
    </source>
</evidence>
<keyword evidence="1" id="KW-0175">Coiled coil</keyword>
<feature type="region of interest" description="Disordered" evidence="2">
    <location>
        <begin position="1"/>
        <end position="43"/>
    </location>
</feature>
<feature type="coiled-coil region" evidence="1">
    <location>
        <begin position="680"/>
        <end position="710"/>
    </location>
</feature>
<feature type="compositionally biased region" description="Gly residues" evidence="2">
    <location>
        <begin position="921"/>
        <end position="930"/>
    </location>
</feature>
<proteinExistence type="predicted"/>
<feature type="region of interest" description="Disordered" evidence="2">
    <location>
        <begin position="717"/>
        <end position="815"/>
    </location>
</feature>
<evidence type="ECO:0000313" key="4">
    <source>
        <dbReference type="Proteomes" id="UP000660262"/>
    </source>
</evidence>
<dbReference type="EMBL" id="BNJQ01000011">
    <property type="protein sequence ID" value="GHP05863.1"/>
    <property type="molecule type" value="Genomic_DNA"/>
</dbReference>
<organism evidence="3 4">
    <name type="scientific">Pycnococcus provasolii</name>
    <dbReference type="NCBI Taxonomy" id="41880"/>
    <lineage>
        <taxon>Eukaryota</taxon>
        <taxon>Viridiplantae</taxon>
        <taxon>Chlorophyta</taxon>
        <taxon>Pseudoscourfieldiophyceae</taxon>
        <taxon>Pseudoscourfieldiales</taxon>
        <taxon>Pycnococcaceae</taxon>
        <taxon>Pycnococcus</taxon>
    </lineage>
</organism>
<protein>
    <submittedName>
        <fullName evidence="3">Uncharacterized protein</fullName>
    </submittedName>
</protein>
<dbReference type="AlphaFoldDB" id="A0A830HH48"/>